<dbReference type="Proteomes" id="UP001501588">
    <property type="component" value="Unassembled WGS sequence"/>
</dbReference>
<name>A0ABP3R850_9PROT</name>
<dbReference type="PANTHER" id="PTHR42928:SF5">
    <property type="entry name" value="BLR1237 PROTEIN"/>
    <property type="match status" value="1"/>
</dbReference>
<comment type="similarity">
    <text evidence="1">Belongs to the UPF0065 (bug) family.</text>
</comment>
<dbReference type="Gene3D" id="3.40.190.150">
    <property type="entry name" value="Bordetella uptake gene, domain 1"/>
    <property type="match status" value="1"/>
</dbReference>
<evidence type="ECO:0000313" key="3">
    <source>
        <dbReference type="EMBL" id="GAA0602390.1"/>
    </source>
</evidence>
<keyword evidence="4" id="KW-1185">Reference proteome</keyword>
<feature type="chain" id="PRO_5046614789" evidence="2">
    <location>
        <begin position="22"/>
        <end position="329"/>
    </location>
</feature>
<comment type="caution">
    <text evidence="3">The sequence shown here is derived from an EMBL/GenBank/DDBJ whole genome shotgun (WGS) entry which is preliminary data.</text>
</comment>
<dbReference type="RefSeq" id="WP_343897697.1">
    <property type="nucleotide sequence ID" value="NZ_BAAAFZ010000082.1"/>
</dbReference>
<accession>A0ABP3R850</accession>
<evidence type="ECO:0000256" key="2">
    <source>
        <dbReference type="SAM" id="SignalP"/>
    </source>
</evidence>
<keyword evidence="2" id="KW-0732">Signal</keyword>
<dbReference type="SUPFAM" id="SSF53850">
    <property type="entry name" value="Periplasmic binding protein-like II"/>
    <property type="match status" value="1"/>
</dbReference>
<organism evidence="3 4">
    <name type="scientific">Craurococcus roseus</name>
    <dbReference type="NCBI Taxonomy" id="77585"/>
    <lineage>
        <taxon>Bacteria</taxon>
        <taxon>Pseudomonadati</taxon>
        <taxon>Pseudomonadota</taxon>
        <taxon>Alphaproteobacteria</taxon>
        <taxon>Acetobacterales</taxon>
        <taxon>Acetobacteraceae</taxon>
        <taxon>Craurococcus</taxon>
    </lineage>
</organism>
<proteinExistence type="inferred from homology"/>
<dbReference type="Pfam" id="PF03401">
    <property type="entry name" value="TctC"/>
    <property type="match status" value="1"/>
</dbReference>
<dbReference type="PIRSF" id="PIRSF017082">
    <property type="entry name" value="YflP"/>
    <property type="match status" value="1"/>
</dbReference>
<reference evidence="4" key="1">
    <citation type="journal article" date="2019" name="Int. J. Syst. Evol. Microbiol.">
        <title>The Global Catalogue of Microorganisms (GCM) 10K type strain sequencing project: providing services to taxonomists for standard genome sequencing and annotation.</title>
        <authorList>
            <consortium name="The Broad Institute Genomics Platform"/>
            <consortium name="The Broad Institute Genome Sequencing Center for Infectious Disease"/>
            <person name="Wu L."/>
            <person name="Ma J."/>
        </authorList>
    </citation>
    <scope>NUCLEOTIDE SEQUENCE [LARGE SCALE GENOMIC DNA]</scope>
    <source>
        <strain evidence="4">JCM 9933</strain>
    </source>
</reference>
<sequence length="329" mass="34152">MRRRSLLQALPLAAAAPPAAAAARAQQQAFAFDHAVRLVVPFAPGGTSDILARLLAPELSRAFGQNVVVENRSGASGNLGADLVAKAPPDGHTALLIDAGILATAPSLFTRLPFDPKRDLQPATMLIFAPYILAAHPSLPAKDAAELASFAKEQPAKLNVAHSGIGAANHLTALMLARHWGAEGATMVPYRGGSAALAAAASGEANLIVNGATATQPFVQNGSLRGIAVSGPRRLPAFPDLPSFAELGWPAVESGTWQGALLPGATPAPAVARWEAELRAALAKPEVARRVSDLGGEVRTDGAAAFRAWLERETENWGRVVREAGIKLD</sequence>
<dbReference type="Gene3D" id="3.40.190.10">
    <property type="entry name" value="Periplasmic binding protein-like II"/>
    <property type="match status" value="1"/>
</dbReference>
<evidence type="ECO:0000256" key="1">
    <source>
        <dbReference type="ARBA" id="ARBA00006987"/>
    </source>
</evidence>
<feature type="signal peptide" evidence="2">
    <location>
        <begin position="1"/>
        <end position="21"/>
    </location>
</feature>
<protein>
    <submittedName>
        <fullName evidence="3">Tripartite tricarboxylate transporter substrate binding protein</fullName>
    </submittedName>
</protein>
<gene>
    <name evidence="3" type="ORF">GCM10009416_45290</name>
</gene>
<evidence type="ECO:0000313" key="4">
    <source>
        <dbReference type="Proteomes" id="UP001501588"/>
    </source>
</evidence>
<dbReference type="InterPro" id="IPR005064">
    <property type="entry name" value="BUG"/>
</dbReference>
<dbReference type="InterPro" id="IPR042100">
    <property type="entry name" value="Bug_dom1"/>
</dbReference>
<dbReference type="EMBL" id="BAAAFZ010000082">
    <property type="protein sequence ID" value="GAA0602390.1"/>
    <property type="molecule type" value="Genomic_DNA"/>
</dbReference>
<dbReference type="PANTHER" id="PTHR42928">
    <property type="entry name" value="TRICARBOXYLATE-BINDING PROTEIN"/>
    <property type="match status" value="1"/>
</dbReference>